<dbReference type="AlphaFoldDB" id="A0A0D2AGG5"/>
<feature type="region of interest" description="Disordered" evidence="1">
    <location>
        <begin position="326"/>
        <end position="362"/>
    </location>
</feature>
<dbReference type="RefSeq" id="XP_016259437.1">
    <property type="nucleotide sequence ID" value="XM_016410415.1"/>
</dbReference>
<evidence type="ECO:0000313" key="3">
    <source>
        <dbReference type="Proteomes" id="UP000053342"/>
    </source>
</evidence>
<name>A0A0D2AGG5_9EURO</name>
<feature type="region of interest" description="Disordered" evidence="1">
    <location>
        <begin position="405"/>
        <end position="425"/>
    </location>
</feature>
<accession>A0A0D2AGG5</accession>
<evidence type="ECO:0000256" key="1">
    <source>
        <dbReference type="SAM" id="MobiDB-lite"/>
    </source>
</evidence>
<protein>
    <submittedName>
        <fullName evidence="2">Uncharacterized protein</fullName>
    </submittedName>
</protein>
<dbReference type="Pfam" id="PF13095">
    <property type="entry name" value="FTA2"/>
    <property type="match status" value="1"/>
</dbReference>
<reference evidence="2 3" key="1">
    <citation type="submission" date="2015-01" db="EMBL/GenBank/DDBJ databases">
        <title>The Genome Sequence of Exophiala oligosperma CBS72588.</title>
        <authorList>
            <consortium name="The Broad Institute Genomics Platform"/>
            <person name="Cuomo C."/>
            <person name="de Hoog S."/>
            <person name="Gorbushina A."/>
            <person name="Stielow B."/>
            <person name="Teixiera M."/>
            <person name="Abouelleil A."/>
            <person name="Chapman S.B."/>
            <person name="Priest M."/>
            <person name="Young S.K."/>
            <person name="Wortman J."/>
            <person name="Nusbaum C."/>
            <person name="Birren B."/>
        </authorList>
    </citation>
    <scope>NUCLEOTIDE SEQUENCE [LARGE SCALE GENOMIC DNA]</scope>
    <source>
        <strain evidence="2 3">CBS 72588</strain>
    </source>
</reference>
<dbReference type="OrthoDB" id="4160057at2759"/>
<dbReference type="HOGENOM" id="CLU_042091_0_1_1"/>
<gene>
    <name evidence="2" type="ORF">PV06_09014</name>
</gene>
<dbReference type="STRING" id="215243.A0A0D2AGG5"/>
<feature type="compositionally biased region" description="Pro residues" evidence="1">
    <location>
        <begin position="406"/>
        <end position="417"/>
    </location>
</feature>
<dbReference type="Proteomes" id="UP000053342">
    <property type="component" value="Unassembled WGS sequence"/>
</dbReference>
<dbReference type="InterPro" id="IPR025213">
    <property type="entry name" value="Sim4_Fta2"/>
</dbReference>
<dbReference type="GeneID" id="27361088"/>
<dbReference type="VEuPathDB" id="FungiDB:PV06_09014"/>
<sequence>MYPDWPESEADLMPPPQVDGPKLKAFKFSRARKIDFLEYAGAGTHSQVFKVKIEGEIYALKVFRWTDGDEWPGPDIDPDAYSHEALTAFANHAEPFNCECRAFARLQESGHEDLAIRCFGYVLINEEEEKEMVDRFEVSFDSEEFGGFPAYMGKQRARYPGKRSGREPPLRAIVKAFGKVDTLFNASVVKKMFRDIVQLHRLGIASLDVATRQLVDGKPSDLSQALTTPNFIMTPELNPLLSPEQVARLENETFRCCRTDFARLEDLVLVWNQEHKKARDKIWIDPFPNQRQHNLRKMPARRNNLPYTFADPRLYDWRKSSVASDESEGSINATAKGGRRQRPGGNVDSFRGSRGSGAKKKQRRIDLFPARWYYECDDKEAADLEGWRDAYPRLSEYEYRDGLIFPPAPKKPPPPMAPLSELAPEHRRTLEAFGTIPRQT</sequence>
<organism evidence="2 3">
    <name type="scientific">Exophiala oligosperma</name>
    <dbReference type="NCBI Taxonomy" id="215243"/>
    <lineage>
        <taxon>Eukaryota</taxon>
        <taxon>Fungi</taxon>
        <taxon>Dikarya</taxon>
        <taxon>Ascomycota</taxon>
        <taxon>Pezizomycotina</taxon>
        <taxon>Eurotiomycetes</taxon>
        <taxon>Chaetothyriomycetidae</taxon>
        <taxon>Chaetothyriales</taxon>
        <taxon>Herpotrichiellaceae</taxon>
        <taxon>Exophiala</taxon>
    </lineage>
</organism>
<dbReference type="EMBL" id="KN847340">
    <property type="protein sequence ID" value="KIW39221.1"/>
    <property type="molecule type" value="Genomic_DNA"/>
</dbReference>
<proteinExistence type="predicted"/>
<keyword evidence="3" id="KW-1185">Reference proteome</keyword>
<evidence type="ECO:0000313" key="2">
    <source>
        <dbReference type="EMBL" id="KIW39221.1"/>
    </source>
</evidence>